<evidence type="ECO:0000256" key="7">
    <source>
        <dbReference type="ARBA" id="ARBA00022692"/>
    </source>
</evidence>
<name>A0ABW8J597_9GAMM</name>
<keyword evidence="7" id="KW-0812">Transmembrane</keyword>
<comment type="caution">
    <text evidence="11">The sequence shown here is derived from an EMBL/GenBank/DDBJ whole genome shotgun (WGS) entry which is preliminary data.</text>
</comment>
<keyword evidence="8" id="KW-0653">Protein transport</keyword>
<reference evidence="11 12" key="1">
    <citation type="submission" date="2020-10" db="EMBL/GenBank/DDBJ databases">
        <title>Phylogeny of dyella-like bacteria.</title>
        <authorList>
            <person name="Fu J."/>
        </authorList>
    </citation>
    <scope>NUCLEOTIDE SEQUENCE [LARGE SCALE GENOMIC DNA]</scope>
    <source>
        <strain evidence="11 12">KACC 19113</strain>
    </source>
</reference>
<evidence type="ECO:0000256" key="5">
    <source>
        <dbReference type="ARBA" id="ARBA00022475"/>
    </source>
</evidence>
<evidence type="ECO:0000256" key="3">
    <source>
        <dbReference type="ARBA" id="ARBA00021563"/>
    </source>
</evidence>
<evidence type="ECO:0000256" key="1">
    <source>
        <dbReference type="ARBA" id="ARBA00004533"/>
    </source>
</evidence>
<protein>
    <recommendedName>
        <fullName evidence="3">Type II secretion system protein N</fullName>
    </recommendedName>
    <alternativeName>
        <fullName evidence="10">General secretion pathway protein N</fullName>
    </alternativeName>
</protein>
<dbReference type="Proteomes" id="UP001620339">
    <property type="component" value="Unassembled WGS sequence"/>
</dbReference>
<dbReference type="RefSeq" id="WP_404613352.1">
    <property type="nucleotide sequence ID" value="NZ_JADIKK010000008.1"/>
</dbReference>
<keyword evidence="5" id="KW-1003">Cell membrane</keyword>
<proteinExistence type="inferred from homology"/>
<dbReference type="Pfam" id="PF01203">
    <property type="entry name" value="T2SSN"/>
    <property type="match status" value="1"/>
</dbReference>
<comment type="similarity">
    <text evidence="2">Belongs to the GSP N family.</text>
</comment>
<keyword evidence="12" id="KW-1185">Reference proteome</keyword>
<evidence type="ECO:0000256" key="8">
    <source>
        <dbReference type="ARBA" id="ARBA00022927"/>
    </source>
</evidence>
<evidence type="ECO:0000256" key="10">
    <source>
        <dbReference type="ARBA" id="ARBA00030772"/>
    </source>
</evidence>
<keyword evidence="6" id="KW-0997">Cell inner membrane</keyword>
<evidence type="ECO:0000256" key="4">
    <source>
        <dbReference type="ARBA" id="ARBA00022448"/>
    </source>
</evidence>
<sequence length="262" mass="28558">MKLLRKILAVVAVLLLAVAALLWWLPARWAMPLLQPSLHGLLLQQVGGTVWDGHADRVQSSDGSELGHVQWQLSRRVLLGQAELQLDFTGSRFGLRGHMRKLSADQVEWSDLQAHADLAALADPRLRLPLGEPRGELVLGVQRAVLQGGWPLELQADWQWRQAAMHMKNGDAPLGNLHGTLTAQGGVIHAQWQDDGQGPLRTAGRFELSLLGWRLEAALQARRPDPALQRWLAALGRPDADGTIHIARSGGMAAAITGKTAP</sequence>
<evidence type="ECO:0000256" key="9">
    <source>
        <dbReference type="ARBA" id="ARBA00023136"/>
    </source>
</evidence>
<evidence type="ECO:0000313" key="12">
    <source>
        <dbReference type="Proteomes" id="UP001620339"/>
    </source>
</evidence>
<dbReference type="InterPro" id="IPR022792">
    <property type="entry name" value="T2SS_protein-GspN"/>
</dbReference>
<evidence type="ECO:0000256" key="6">
    <source>
        <dbReference type="ARBA" id="ARBA00022519"/>
    </source>
</evidence>
<keyword evidence="9" id="KW-0472">Membrane</keyword>
<keyword evidence="4" id="KW-0813">Transport</keyword>
<organism evidence="11 12">
    <name type="scientific">Rhodanobacter hydrolyticus</name>
    <dbReference type="NCBI Taxonomy" id="2250595"/>
    <lineage>
        <taxon>Bacteria</taxon>
        <taxon>Pseudomonadati</taxon>
        <taxon>Pseudomonadota</taxon>
        <taxon>Gammaproteobacteria</taxon>
        <taxon>Lysobacterales</taxon>
        <taxon>Rhodanobacteraceae</taxon>
        <taxon>Rhodanobacter</taxon>
    </lineage>
</organism>
<evidence type="ECO:0000256" key="2">
    <source>
        <dbReference type="ARBA" id="ARBA00007208"/>
    </source>
</evidence>
<evidence type="ECO:0000313" key="11">
    <source>
        <dbReference type="EMBL" id="MFK2877217.1"/>
    </source>
</evidence>
<accession>A0ABW8J597</accession>
<dbReference type="EMBL" id="JADIKK010000008">
    <property type="protein sequence ID" value="MFK2877217.1"/>
    <property type="molecule type" value="Genomic_DNA"/>
</dbReference>
<comment type="subcellular location">
    <subcellularLocation>
        <location evidence="1">Cell inner membrane</location>
    </subcellularLocation>
</comment>
<gene>
    <name evidence="11" type="primary">gspN</name>
    <name evidence="11" type="ORF">ISP25_09085</name>
</gene>